<dbReference type="Proteomes" id="UP001595772">
    <property type="component" value="Unassembled WGS sequence"/>
</dbReference>
<comment type="caution">
    <text evidence="1">The sequence shown here is derived from an EMBL/GenBank/DDBJ whole genome shotgun (WGS) entry which is preliminary data.</text>
</comment>
<evidence type="ECO:0000313" key="1">
    <source>
        <dbReference type="EMBL" id="MFC4025273.1"/>
    </source>
</evidence>
<dbReference type="EMBL" id="JBHSAO010000011">
    <property type="protein sequence ID" value="MFC4025273.1"/>
    <property type="molecule type" value="Genomic_DNA"/>
</dbReference>
<dbReference type="RefSeq" id="WP_379497760.1">
    <property type="nucleotide sequence ID" value="NZ_JBHSAO010000011.1"/>
</dbReference>
<reference evidence="2" key="1">
    <citation type="journal article" date="2019" name="Int. J. Syst. Evol. Microbiol.">
        <title>The Global Catalogue of Microorganisms (GCM) 10K type strain sequencing project: providing services to taxonomists for standard genome sequencing and annotation.</title>
        <authorList>
            <consortium name="The Broad Institute Genomics Platform"/>
            <consortium name="The Broad Institute Genome Sequencing Center for Infectious Disease"/>
            <person name="Wu L."/>
            <person name="Ma J."/>
        </authorList>
    </citation>
    <scope>NUCLEOTIDE SEQUENCE [LARGE SCALE GENOMIC DNA]</scope>
    <source>
        <strain evidence="2">IBRC-M 10703</strain>
    </source>
</reference>
<evidence type="ECO:0000313" key="2">
    <source>
        <dbReference type="Proteomes" id="UP001595772"/>
    </source>
</evidence>
<name>A0ABV8H2M4_9BACI</name>
<proteinExistence type="predicted"/>
<gene>
    <name evidence="1" type="ORF">ACFOUV_15865</name>
</gene>
<accession>A0ABV8H2M4</accession>
<organism evidence="1 2">
    <name type="scientific">Oceanobacillus longus</name>
    <dbReference type="NCBI Taxonomy" id="930120"/>
    <lineage>
        <taxon>Bacteria</taxon>
        <taxon>Bacillati</taxon>
        <taxon>Bacillota</taxon>
        <taxon>Bacilli</taxon>
        <taxon>Bacillales</taxon>
        <taxon>Bacillaceae</taxon>
        <taxon>Oceanobacillus</taxon>
    </lineage>
</organism>
<protein>
    <submittedName>
        <fullName evidence="1">Uncharacterized protein</fullName>
    </submittedName>
</protein>
<keyword evidence="2" id="KW-1185">Reference proteome</keyword>
<sequence>MLFKKKAEEDRYCIAIFTEEELDENEYEHLVDRLEESENVGVTTEIQLTSESIVPLEKKFPTTEIKAPSFAVLKIDSDRINEETKKMEKKFIWKKLFNTIPPDEYLVVEHHAMYDFTNTLLYTADLEEVIGFLAGQRNREVGQTP</sequence>